<dbReference type="EC" id="1.11.1.24" evidence="3"/>
<evidence type="ECO:0000313" key="15">
    <source>
        <dbReference type="EMBL" id="GCD78186.1"/>
    </source>
</evidence>
<dbReference type="PROSITE" id="PS51352">
    <property type="entry name" value="THIOREDOXIN_2"/>
    <property type="match status" value="1"/>
</dbReference>
<protein>
    <recommendedName>
        <fullName evidence="3">thioredoxin-dependent peroxiredoxin</fullName>
        <ecNumber evidence="3">1.11.1.24</ecNumber>
    </recommendedName>
    <alternativeName>
        <fullName evidence="9">Thioredoxin peroxidase</fullName>
    </alternativeName>
    <alternativeName>
        <fullName evidence="11">Thioredoxin-dependent peroxiredoxin Bcp</fullName>
    </alternativeName>
</protein>
<name>A0A401XMG7_9FLAO</name>
<reference evidence="15 16" key="1">
    <citation type="submission" date="2018-11" db="EMBL/GenBank/DDBJ databases">
        <title>Schleiferia aggregans sp. nov., a moderately thermophilic heterotrophic bacterium isolated from microbial mats at a terrestrial hot spring.</title>
        <authorList>
            <person name="Iino T."/>
            <person name="Ohkuma M."/>
            <person name="Haruta S."/>
        </authorList>
    </citation>
    <scope>NUCLEOTIDE SEQUENCE [LARGE SCALE GENOMIC DNA]</scope>
    <source>
        <strain evidence="15 16">LA</strain>
    </source>
</reference>
<evidence type="ECO:0000256" key="7">
    <source>
        <dbReference type="ARBA" id="ARBA00023157"/>
    </source>
</evidence>
<comment type="subunit">
    <text evidence="2">Monomer.</text>
</comment>
<dbReference type="PIRSF" id="PIRSF000239">
    <property type="entry name" value="AHPC"/>
    <property type="match status" value="1"/>
</dbReference>
<dbReference type="GO" id="GO:0034599">
    <property type="term" value="P:cellular response to oxidative stress"/>
    <property type="evidence" value="ECO:0007669"/>
    <property type="project" value="TreeGrafter"/>
</dbReference>
<evidence type="ECO:0000256" key="9">
    <source>
        <dbReference type="ARBA" id="ARBA00032824"/>
    </source>
</evidence>
<dbReference type="InterPro" id="IPR050924">
    <property type="entry name" value="Peroxiredoxin_BCP/PrxQ"/>
</dbReference>
<dbReference type="GO" id="GO:0008379">
    <property type="term" value="F:thioredoxin peroxidase activity"/>
    <property type="evidence" value="ECO:0007669"/>
    <property type="project" value="TreeGrafter"/>
</dbReference>
<evidence type="ECO:0000256" key="1">
    <source>
        <dbReference type="ARBA" id="ARBA00003330"/>
    </source>
</evidence>
<dbReference type="PANTHER" id="PTHR42801:SF4">
    <property type="entry name" value="AHPC_TSA FAMILY PROTEIN"/>
    <property type="match status" value="1"/>
</dbReference>
<keyword evidence="5" id="KW-0049">Antioxidant</keyword>
<evidence type="ECO:0000256" key="12">
    <source>
        <dbReference type="ARBA" id="ARBA00049091"/>
    </source>
</evidence>
<dbReference type="InterPro" id="IPR000866">
    <property type="entry name" value="AhpC/TSA"/>
</dbReference>
<evidence type="ECO:0000256" key="4">
    <source>
        <dbReference type="ARBA" id="ARBA00022559"/>
    </source>
</evidence>
<accession>A0A401XMG7</accession>
<keyword evidence="16" id="KW-1185">Reference proteome</keyword>
<evidence type="ECO:0000256" key="3">
    <source>
        <dbReference type="ARBA" id="ARBA00013017"/>
    </source>
</evidence>
<dbReference type="Pfam" id="PF00578">
    <property type="entry name" value="AhpC-TSA"/>
    <property type="match status" value="1"/>
</dbReference>
<keyword evidence="8" id="KW-0676">Redox-active center</keyword>
<dbReference type="EMBL" id="BHZE01000018">
    <property type="protein sequence ID" value="GCD78186.1"/>
    <property type="molecule type" value="Genomic_DNA"/>
</dbReference>
<keyword evidence="6" id="KW-0560">Oxidoreductase</keyword>
<comment type="function">
    <text evidence="1">Thiol-specific peroxidase that catalyzes the reduction of hydrogen peroxide and organic hydroperoxides to water and alcohols, respectively. Plays a role in cell protection against oxidative stress by detoxifying peroxides and as sensor of hydrogen peroxide-mediated signaling events.</text>
</comment>
<dbReference type="PANTHER" id="PTHR42801">
    <property type="entry name" value="THIOREDOXIN-DEPENDENT PEROXIDE REDUCTASE"/>
    <property type="match status" value="1"/>
</dbReference>
<evidence type="ECO:0000259" key="14">
    <source>
        <dbReference type="PROSITE" id="PS51352"/>
    </source>
</evidence>
<dbReference type="SUPFAM" id="SSF52833">
    <property type="entry name" value="Thioredoxin-like"/>
    <property type="match status" value="1"/>
</dbReference>
<proteinExistence type="inferred from homology"/>
<dbReference type="Gene3D" id="3.40.30.10">
    <property type="entry name" value="Glutaredoxin"/>
    <property type="match status" value="1"/>
</dbReference>
<evidence type="ECO:0000256" key="8">
    <source>
        <dbReference type="ARBA" id="ARBA00023284"/>
    </source>
</evidence>
<evidence type="ECO:0000256" key="2">
    <source>
        <dbReference type="ARBA" id="ARBA00011245"/>
    </source>
</evidence>
<keyword evidence="4" id="KW-0575">Peroxidase</keyword>
<comment type="similarity">
    <text evidence="10">Belongs to the peroxiredoxin family. BCP/PrxQ subfamily.</text>
</comment>
<feature type="active site" description="Cysteine sulfenic acid (-SOH) intermediate; for peroxidase activity" evidence="13">
    <location>
        <position position="46"/>
    </location>
</feature>
<evidence type="ECO:0000256" key="10">
    <source>
        <dbReference type="ARBA" id="ARBA00038489"/>
    </source>
</evidence>
<evidence type="ECO:0000313" key="16">
    <source>
        <dbReference type="Proteomes" id="UP000286715"/>
    </source>
</evidence>
<dbReference type="GO" id="GO:0005737">
    <property type="term" value="C:cytoplasm"/>
    <property type="evidence" value="ECO:0007669"/>
    <property type="project" value="TreeGrafter"/>
</dbReference>
<feature type="domain" description="Thioredoxin" evidence="14">
    <location>
        <begin position="4"/>
        <end position="155"/>
    </location>
</feature>
<gene>
    <name evidence="15" type="ORF">JCM31826_16680</name>
</gene>
<dbReference type="GO" id="GO:0045454">
    <property type="term" value="P:cell redox homeostasis"/>
    <property type="evidence" value="ECO:0007669"/>
    <property type="project" value="TreeGrafter"/>
</dbReference>
<dbReference type="NCBIfam" id="NF006960">
    <property type="entry name" value="PRK09437.1"/>
    <property type="match status" value="1"/>
</dbReference>
<organism evidence="15 16">
    <name type="scientific">Thermaurantimonas aggregans</name>
    <dbReference type="NCBI Taxonomy" id="2173829"/>
    <lineage>
        <taxon>Bacteria</taxon>
        <taxon>Pseudomonadati</taxon>
        <taxon>Bacteroidota</taxon>
        <taxon>Flavobacteriia</taxon>
        <taxon>Flavobacteriales</taxon>
        <taxon>Schleiferiaceae</taxon>
        <taxon>Thermaurantimonas</taxon>
    </lineage>
</organism>
<sequence>MTHLKEGDKAPAFEGKDQNGNTVKLSDFAGKKLIVYFYPKDDTPGCTAEACSLRDSYESLTAKGFAVVGVSTDSEKSHQKFIEKYNLPFTLISDPERKVIEAFGVWGKKKFMGKEYEGIHRETFVIDEHGTIIKVITKVDTKNHATQILKELSMA</sequence>
<keyword evidence="7" id="KW-1015">Disulfide bond</keyword>
<comment type="caution">
    <text evidence="15">The sequence shown here is derived from an EMBL/GenBank/DDBJ whole genome shotgun (WGS) entry which is preliminary data.</text>
</comment>
<dbReference type="InterPro" id="IPR024706">
    <property type="entry name" value="Peroxiredoxin_AhpC-typ"/>
</dbReference>
<evidence type="ECO:0000256" key="6">
    <source>
        <dbReference type="ARBA" id="ARBA00023002"/>
    </source>
</evidence>
<dbReference type="OrthoDB" id="9812811at2"/>
<dbReference type="AlphaFoldDB" id="A0A401XMG7"/>
<dbReference type="InterPro" id="IPR013766">
    <property type="entry name" value="Thioredoxin_domain"/>
</dbReference>
<evidence type="ECO:0000256" key="11">
    <source>
        <dbReference type="ARBA" id="ARBA00042639"/>
    </source>
</evidence>
<dbReference type="CDD" id="cd03017">
    <property type="entry name" value="PRX_BCP"/>
    <property type="match status" value="1"/>
</dbReference>
<dbReference type="InterPro" id="IPR036249">
    <property type="entry name" value="Thioredoxin-like_sf"/>
</dbReference>
<evidence type="ECO:0000256" key="5">
    <source>
        <dbReference type="ARBA" id="ARBA00022862"/>
    </source>
</evidence>
<comment type="catalytic activity">
    <reaction evidence="12">
        <text>a hydroperoxide + [thioredoxin]-dithiol = an alcohol + [thioredoxin]-disulfide + H2O</text>
        <dbReference type="Rhea" id="RHEA:62620"/>
        <dbReference type="Rhea" id="RHEA-COMP:10698"/>
        <dbReference type="Rhea" id="RHEA-COMP:10700"/>
        <dbReference type="ChEBI" id="CHEBI:15377"/>
        <dbReference type="ChEBI" id="CHEBI:29950"/>
        <dbReference type="ChEBI" id="CHEBI:30879"/>
        <dbReference type="ChEBI" id="CHEBI:35924"/>
        <dbReference type="ChEBI" id="CHEBI:50058"/>
        <dbReference type="EC" id="1.11.1.24"/>
    </reaction>
</comment>
<evidence type="ECO:0000256" key="13">
    <source>
        <dbReference type="PIRSR" id="PIRSR000239-1"/>
    </source>
</evidence>
<dbReference type="RefSeq" id="WP_124398250.1">
    <property type="nucleotide sequence ID" value="NZ_BHZE01000018.1"/>
</dbReference>
<dbReference type="FunFam" id="3.40.30.10:FF:000007">
    <property type="entry name" value="Thioredoxin-dependent thiol peroxidase"/>
    <property type="match status" value="1"/>
</dbReference>
<dbReference type="Proteomes" id="UP000286715">
    <property type="component" value="Unassembled WGS sequence"/>
</dbReference>